<protein>
    <submittedName>
        <fullName evidence="2">Uncharacterized protein</fullName>
    </submittedName>
</protein>
<keyword evidence="3" id="KW-1185">Reference proteome</keyword>
<dbReference type="EMBL" id="JBJQOH010000007">
    <property type="protein sequence ID" value="KAL3678882.1"/>
    <property type="molecule type" value="Genomic_DNA"/>
</dbReference>
<dbReference type="AlphaFoldDB" id="A0ABD3GK32"/>
<evidence type="ECO:0000313" key="2">
    <source>
        <dbReference type="EMBL" id="KAL3678882.1"/>
    </source>
</evidence>
<reference evidence="2 3" key="1">
    <citation type="submission" date="2024-09" db="EMBL/GenBank/DDBJ databases">
        <title>Chromosome-scale assembly of Riccia sorocarpa.</title>
        <authorList>
            <person name="Paukszto L."/>
        </authorList>
    </citation>
    <scope>NUCLEOTIDE SEQUENCE [LARGE SCALE GENOMIC DNA]</scope>
    <source>
        <strain evidence="2">LP-2024</strain>
        <tissue evidence="2">Aerial parts of the thallus</tissue>
    </source>
</reference>
<sequence length="331" mass="37739">MCSHNSSADDAIGEQITWRERGTEAGERGDIRLRFCPRSDRFWSDFCEEEHARTSGIITHCYQEENEIFSAVQIAVFWLLTPIQSFYRDDANFHCDTPMDTESQNPIEWAADIQPEQVQLAFTALVARSTSKPGPNVTRVSLDVSQATQSYGMLEKTALIMFTAEEAPSRDRVVSWLQEAISTARQMRISAVRELSRKHFLLLMESQEQKEAILLNPPTRMYGKAIRISKWSPSYNFAEAAKASKQIWLELQNVDPLLIGQGEIMLQSLGQVLYHTVLKTSDLRYAHMRACIIRDSINDVPESVILDLPWEGHVVQEVVYTLMPVSCCRTF</sequence>
<name>A0ABD3GK32_9MARC</name>
<accession>A0ABD3GK32</accession>
<dbReference type="Proteomes" id="UP001633002">
    <property type="component" value="Unassembled WGS sequence"/>
</dbReference>
<gene>
    <name evidence="2" type="ORF">R1sor_021838</name>
</gene>
<comment type="caution">
    <text evidence="2">The sequence shown here is derived from an EMBL/GenBank/DDBJ whole genome shotgun (WGS) entry which is preliminary data.</text>
</comment>
<organism evidence="2 3">
    <name type="scientific">Riccia sorocarpa</name>
    <dbReference type="NCBI Taxonomy" id="122646"/>
    <lineage>
        <taxon>Eukaryota</taxon>
        <taxon>Viridiplantae</taxon>
        <taxon>Streptophyta</taxon>
        <taxon>Embryophyta</taxon>
        <taxon>Marchantiophyta</taxon>
        <taxon>Marchantiopsida</taxon>
        <taxon>Marchantiidae</taxon>
        <taxon>Marchantiales</taxon>
        <taxon>Ricciaceae</taxon>
        <taxon>Riccia</taxon>
    </lineage>
</organism>
<feature type="region of interest" description="Disordered" evidence="1">
    <location>
        <begin position="1"/>
        <end position="23"/>
    </location>
</feature>
<evidence type="ECO:0000313" key="3">
    <source>
        <dbReference type="Proteomes" id="UP001633002"/>
    </source>
</evidence>
<proteinExistence type="predicted"/>
<evidence type="ECO:0000256" key="1">
    <source>
        <dbReference type="SAM" id="MobiDB-lite"/>
    </source>
</evidence>